<accession>A0ABN8S3J8</accession>
<keyword evidence="2" id="KW-1185">Reference proteome</keyword>
<name>A0ABN8S3J8_9CNID</name>
<gene>
    <name evidence="1" type="ORF">PEVE_00016602</name>
</gene>
<protein>
    <recommendedName>
        <fullName evidence="3">TLDc domain-containing protein</fullName>
    </recommendedName>
</protein>
<reference evidence="1 2" key="1">
    <citation type="submission" date="2022-05" db="EMBL/GenBank/DDBJ databases">
        <authorList>
            <consortium name="Genoscope - CEA"/>
            <person name="William W."/>
        </authorList>
    </citation>
    <scope>NUCLEOTIDE SEQUENCE [LARGE SCALE GENOMIC DNA]</scope>
</reference>
<dbReference type="Proteomes" id="UP001159427">
    <property type="component" value="Unassembled WGS sequence"/>
</dbReference>
<evidence type="ECO:0000313" key="2">
    <source>
        <dbReference type="Proteomes" id="UP001159427"/>
    </source>
</evidence>
<proteinExistence type="predicted"/>
<sequence>MAVFSTGSYRFVSSSKSFLFSLYNINGYVPVKLNIKSSRYSHAIASGSSYGPFFGGGADLLNNAAINQNSFTHCGDTYPLPSGSSASGGSCRFYAGSFTFTPTDVEVFYETKT</sequence>
<evidence type="ECO:0008006" key="3">
    <source>
        <dbReference type="Google" id="ProtNLM"/>
    </source>
</evidence>
<organism evidence="1 2">
    <name type="scientific">Porites evermanni</name>
    <dbReference type="NCBI Taxonomy" id="104178"/>
    <lineage>
        <taxon>Eukaryota</taxon>
        <taxon>Metazoa</taxon>
        <taxon>Cnidaria</taxon>
        <taxon>Anthozoa</taxon>
        <taxon>Hexacorallia</taxon>
        <taxon>Scleractinia</taxon>
        <taxon>Fungiina</taxon>
        <taxon>Poritidae</taxon>
        <taxon>Porites</taxon>
    </lineage>
</organism>
<evidence type="ECO:0000313" key="1">
    <source>
        <dbReference type="EMBL" id="CAH3186039.1"/>
    </source>
</evidence>
<dbReference type="EMBL" id="CALNXI010002303">
    <property type="protein sequence ID" value="CAH3186039.1"/>
    <property type="molecule type" value="Genomic_DNA"/>
</dbReference>
<comment type="caution">
    <text evidence="1">The sequence shown here is derived from an EMBL/GenBank/DDBJ whole genome shotgun (WGS) entry which is preliminary data.</text>
</comment>